<dbReference type="Proteomes" id="UP000318538">
    <property type="component" value="Chromosome"/>
</dbReference>
<accession>A0A517N869</accession>
<sequence length="197" mass="21508">MPNPYESPNASSREINTSSRLYVLFYKVYWPTWWLGTAIVALSWFGIVTPTVGWIGFALAGSAALGSYVLPSLVGVKPTDGVNLDSRLLRSKGDGYHKAIKRFQDGALLMYDGVAFGLRSNDEVACGIAADTTDLDELVAWELARHAQSVFDTLSAESVEFRATVDGRTFCISIMSGNGPSGRELCRVVDGKLDWRC</sequence>
<reference evidence="2 3" key="1">
    <citation type="submission" date="2019-02" db="EMBL/GenBank/DDBJ databases">
        <title>Deep-cultivation of Planctomycetes and their phenomic and genomic characterization uncovers novel biology.</title>
        <authorList>
            <person name="Wiegand S."/>
            <person name="Jogler M."/>
            <person name="Boedeker C."/>
            <person name="Pinto D."/>
            <person name="Vollmers J."/>
            <person name="Rivas-Marin E."/>
            <person name="Kohn T."/>
            <person name="Peeters S.H."/>
            <person name="Heuer A."/>
            <person name="Rast P."/>
            <person name="Oberbeckmann S."/>
            <person name="Bunk B."/>
            <person name="Jeske O."/>
            <person name="Meyerdierks A."/>
            <person name="Storesund J.E."/>
            <person name="Kallscheuer N."/>
            <person name="Luecker S."/>
            <person name="Lage O.M."/>
            <person name="Pohl T."/>
            <person name="Merkel B.J."/>
            <person name="Hornburger P."/>
            <person name="Mueller R.-W."/>
            <person name="Bruemmer F."/>
            <person name="Labrenz M."/>
            <person name="Spormann A.M."/>
            <person name="Op den Camp H."/>
            <person name="Overmann J."/>
            <person name="Amann R."/>
            <person name="Jetten M.S.M."/>
            <person name="Mascher T."/>
            <person name="Medema M.H."/>
            <person name="Devos D.P."/>
            <person name="Kaster A.-K."/>
            <person name="Ovreas L."/>
            <person name="Rohde M."/>
            <person name="Galperin M.Y."/>
            <person name="Jogler C."/>
        </authorList>
    </citation>
    <scope>NUCLEOTIDE SEQUENCE [LARGE SCALE GENOMIC DNA]</scope>
    <source>
        <strain evidence="2 3">K22_7</strain>
    </source>
</reference>
<evidence type="ECO:0000256" key="1">
    <source>
        <dbReference type="SAM" id="Phobius"/>
    </source>
</evidence>
<dbReference type="KEGG" id="rlc:K227x_17160"/>
<dbReference type="AlphaFoldDB" id="A0A517N869"/>
<organism evidence="2 3">
    <name type="scientific">Rubripirellula lacrimiformis</name>
    <dbReference type="NCBI Taxonomy" id="1930273"/>
    <lineage>
        <taxon>Bacteria</taxon>
        <taxon>Pseudomonadati</taxon>
        <taxon>Planctomycetota</taxon>
        <taxon>Planctomycetia</taxon>
        <taxon>Pirellulales</taxon>
        <taxon>Pirellulaceae</taxon>
        <taxon>Rubripirellula</taxon>
    </lineage>
</organism>
<keyword evidence="1" id="KW-0472">Membrane</keyword>
<evidence type="ECO:0000313" key="2">
    <source>
        <dbReference type="EMBL" id="QDT03334.1"/>
    </source>
</evidence>
<gene>
    <name evidence="2" type="ORF">K227x_17160</name>
</gene>
<keyword evidence="3" id="KW-1185">Reference proteome</keyword>
<protein>
    <submittedName>
        <fullName evidence="2">Uncharacterized protein</fullName>
    </submittedName>
</protein>
<dbReference type="OrthoDB" id="273562at2"/>
<feature type="transmembrane region" description="Helical" evidence="1">
    <location>
        <begin position="21"/>
        <end position="45"/>
    </location>
</feature>
<feature type="transmembrane region" description="Helical" evidence="1">
    <location>
        <begin position="51"/>
        <end position="70"/>
    </location>
</feature>
<proteinExistence type="predicted"/>
<keyword evidence="1" id="KW-1133">Transmembrane helix</keyword>
<evidence type="ECO:0000313" key="3">
    <source>
        <dbReference type="Proteomes" id="UP000318538"/>
    </source>
</evidence>
<name>A0A517N869_9BACT</name>
<dbReference type="RefSeq" id="WP_145169039.1">
    <property type="nucleotide sequence ID" value="NZ_CP036525.1"/>
</dbReference>
<dbReference type="EMBL" id="CP036525">
    <property type="protein sequence ID" value="QDT03334.1"/>
    <property type="molecule type" value="Genomic_DNA"/>
</dbReference>
<keyword evidence="1" id="KW-0812">Transmembrane</keyword>